<sequence length="247" mass="27885">MASFDTQRLLVVFFISFILCLSRLSPRFSKFLAKISPRAGVVFLLGLVFVGVEGVLFNGALFVHLLEFSYLVMVLSLLAFIYVFSGERLFYWVAGGLVTFLIAIYAIHSFFDLFQMGAMMRRRDLTLGFANIRLFSDVAVGLMPLALLYIVSRPRPSMIAAVLCFLPLSFWWYLLFLSEGRAGILSLVMAMVIALALFRQSAYWPVATLFGASLAGLAGWWFVNPLRRTVEGQEIIFHRDITSPEFK</sequence>
<feature type="transmembrane region" description="Helical" evidence="1">
    <location>
        <begin position="39"/>
        <end position="61"/>
    </location>
</feature>
<comment type="caution">
    <text evidence="2">The sequence shown here is derived from an EMBL/GenBank/DDBJ whole genome shotgun (WGS) entry which is preliminary data.</text>
</comment>
<gene>
    <name evidence="2" type="ORF">HOP61_21250</name>
</gene>
<organism evidence="2 3">
    <name type="scientific">Billgrantia desiderata</name>
    <dbReference type="NCBI Taxonomy" id="52021"/>
    <lineage>
        <taxon>Bacteria</taxon>
        <taxon>Pseudomonadati</taxon>
        <taxon>Pseudomonadota</taxon>
        <taxon>Gammaproteobacteria</taxon>
        <taxon>Oceanospirillales</taxon>
        <taxon>Halomonadaceae</taxon>
        <taxon>Billgrantia</taxon>
    </lineage>
</organism>
<feature type="transmembrane region" description="Helical" evidence="1">
    <location>
        <begin position="90"/>
        <end position="111"/>
    </location>
</feature>
<name>A0AAW4YZM7_9GAMM</name>
<accession>A0AAW4YZM7</accession>
<evidence type="ECO:0000256" key="1">
    <source>
        <dbReference type="SAM" id="Phobius"/>
    </source>
</evidence>
<evidence type="ECO:0000313" key="3">
    <source>
        <dbReference type="Proteomes" id="UP001320178"/>
    </source>
</evidence>
<feature type="transmembrane region" description="Helical" evidence="1">
    <location>
        <begin position="182"/>
        <end position="198"/>
    </location>
</feature>
<feature type="transmembrane region" description="Helical" evidence="1">
    <location>
        <begin position="157"/>
        <end position="175"/>
    </location>
</feature>
<protein>
    <submittedName>
        <fullName evidence="2">Uncharacterized protein</fullName>
    </submittedName>
</protein>
<reference evidence="2" key="1">
    <citation type="submission" date="2020-05" db="EMBL/GenBank/DDBJ databases">
        <authorList>
            <person name="Wang L."/>
            <person name="Shao Z."/>
        </authorList>
    </citation>
    <scope>NUCLEOTIDE SEQUENCE</scope>
    <source>
        <strain evidence="2">MCCC 1A05776</strain>
    </source>
</reference>
<feature type="transmembrane region" description="Helical" evidence="1">
    <location>
        <begin position="132"/>
        <end position="151"/>
    </location>
</feature>
<feature type="transmembrane region" description="Helical" evidence="1">
    <location>
        <begin position="204"/>
        <end position="223"/>
    </location>
</feature>
<dbReference type="AlphaFoldDB" id="A0AAW4YZM7"/>
<proteinExistence type="predicted"/>
<dbReference type="RefSeq" id="WP_234240917.1">
    <property type="nucleotide sequence ID" value="NZ_JABFTS010000015.1"/>
</dbReference>
<keyword evidence="1" id="KW-1133">Transmembrane helix</keyword>
<keyword evidence="1" id="KW-0812">Transmembrane</keyword>
<dbReference type="Proteomes" id="UP001320178">
    <property type="component" value="Unassembled WGS sequence"/>
</dbReference>
<feature type="transmembrane region" description="Helical" evidence="1">
    <location>
        <begin position="68"/>
        <end position="84"/>
    </location>
</feature>
<reference evidence="2" key="2">
    <citation type="journal article" date="2021" name="Front. Microbiol.">
        <title>Aerobic Denitrification and Heterotrophic Sulfur Oxidation in the Genus Halomonas Revealed by Six Novel Species Characterizations and Genome-Based Analysis.</title>
        <authorList>
            <person name="Wang L."/>
            <person name="Shao Z."/>
        </authorList>
    </citation>
    <scope>NUCLEOTIDE SEQUENCE</scope>
    <source>
        <strain evidence="2">MCCC 1A05776</strain>
    </source>
</reference>
<keyword evidence="1" id="KW-0472">Membrane</keyword>
<evidence type="ECO:0000313" key="2">
    <source>
        <dbReference type="EMBL" id="MCE8053825.1"/>
    </source>
</evidence>
<dbReference type="EMBL" id="JABFTS010000015">
    <property type="protein sequence ID" value="MCE8053825.1"/>
    <property type="molecule type" value="Genomic_DNA"/>
</dbReference>